<dbReference type="Pfam" id="PF02646">
    <property type="entry name" value="RmuC"/>
    <property type="match status" value="1"/>
</dbReference>
<evidence type="ECO:0000313" key="6">
    <source>
        <dbReference type="EMBL" id="ROR92294.1"/>
    </source>
</evidence>
<evidence type="ECO:0000256" key="1">
    <source>
        <dbReference type="ARBA" id="ARBA00003416"/>
    </source>
</evidence>
<protein>
    <submittedName>
        <fullName evidence="6">DNA recombination protein RmuC</fullName>
    </submittedName>
</protein>
<comment type="function">
    <text evidence="1">Involved in DNA recombination.</text>
</comment>
<gene>
    <name evidence="6" type="ORF">EDD33_3182</name>
</gene>
<accession>A0A3N2CYM3</accession>
<keyword evidence="7" id="KW-1185">Reference proteome</keyword>
<keyword evidence="3" id="KW-0175">Coiled coil</keyword>
<comment type="similarity">
    <text evidence="2">Belongs to the RmuC family.</text>
</comment>
<dbReference type="OrthoDB" id="370725at2"/>
<evidence type="ECO:0000256" key="2">
    <source>
        <dbReference type="ARBA" id="ARBA00009840"/>
    </source>
</evidence>
<evidence type="ECO:0000256" key="3">
    <source>
        <dbReference type="ARBA" id="ARBA00023054"/>
    </source>
</evidence>
<organism evidence="6 7">
    <name type="scientific">Nocardioides aurantiacus</name>
    <dbReference type="NCBI Taxonomy" id="86796"/>
    <lineage>
        <taxon>Bacteria</taxon>
        <taxon>Bacillati</taxon>
        <taxon>Actinomycetota</taxon>
        <taxon>Actinomycetes</taxon>
        <taxon>Propionibacteriales</taxon>
        <taxon>Nocardioidaceae</taxon>
        <taxon>Nocardioides</taxon>
    </lineage>
</organism>
<keyword evidence="4" id="KW-0233">DNA recombination</keyword>
<dbReference type="PANTHER" id="PTHR30563">
    <property type="entry name" value="DNA RECOMBINATION PROTEIN RMUC"/>
    <property type="match status" value="1"/>
</dbReference>
<dbReference type="GO" id="GO:0006310">
    <property type="term" value="P:DNA recombination"/>
    <property type="evidence" value="ECO:0007669"/>
    <property type="project" value="UniProtKB-KW"/>
</dbReference>
<dbReference type="InterPro" id="IPR003798">
    <property type="entry name" value="DNA_recombination_RmuC"/>
</dbReference>
<dbReference type="RefSeq" id="WP_123391929.1">
    <property type="nucleotide sequence ID" value="NZ_RKHO01000001.1"/>
</dbReference>
<name>A0A3N2CYM3_9ACTN</name>
<sequence>MDLLLPVLTLVIGLLLGALATLVWSRRGGEPEVLRALGARGEDQAVLRDGLDRLHERLRDVEHQRASWQGQLRQQVDDVRHSTDLLRRETGALSTALRRPHVRGQWGELHLRRSVELAGMVEHCDFSEQVHLTDGDDRRQRPDLVVRLAGGRSVVVDAKVPLDAHLDALTADDEDETQAHLRRHVRQVRTHVDGLSSKAYWRSLPGSPEFVVMFVPAESFLAAALETDPTLLEYAAARDVVLATPTTLIALLRTVAHGWTTELLAERTREIHELGRELHARIGIMGGHLDRVGRSLTAAVEGYNAAVGSLESRVLVTARQFEDIGVAREELSRPRSVTSTSRPLTAAELLDEVAPTRPELPHDEAPPGESRRDTA</sequence>
<reference evidence="6 7" key="1">
    <citation type="submission" date="2018-11" db="EMBL/GenBank/DDBJ databases">
        <title>Sequencing the genomes of 1000 actinobacteria strains.</title>
        <authorList>
            <person name="Klenk H.-P."/>
        </authorList>
    </citation>
    <scope>NUCLEOTIDE SEQUENCE [LARGE SCALE GENOMIC DNA]</scope>
    <source>
        <strain evidence="6 7">DSM 12652</strain>
    </source>
</reference>
<evidence type="ECO:0000256" key="5">
    <source>
        <dbReference type="SAM" id="MobiDB-lite"/>
    </source>
</evidence>
<evidence type="ECO:0000313" key="7">
    <source>
        <dbReference type="Proteomes" id="UP000281738"/>
    </source>
</evidence>
<comment type="caution">
    <text evidence="6">The sequence shown here is derived from an EMBL/GenBank/DDBJ whole genome shotgun (WGS) entry which is preliminary data.</text>
</comment>
<dbReference type="Proteomes" id="UP000281738">
    <property type="component" value="Unassembled WGS sequence"/>
</dbReference>
<proteinExistence type="inferred from homology"/>
<dbReference type="EMBL" id="RKHO01000001">
    <property type="protein sequence ID" value="ROR92294.1"/>
    <property type="molecule type" value="Genomic_DNA"/>
</dbReference>
<dbReference type="PANTHER" id="PTHR30563:SF0">
    <property type="entry name" value="DNA RECOMBINATION PROTEIN RMUC"/>
    <property type="match status" value="1"/>
</dbReference>
<dbReference type="AlphaFoldDB" id="A0A3N2CYM3"/>
<feature type="compositionally biased region" description="Basic and acidic residues" evidence="5">
    <location>
        <begin position="359"/>
        <end position="375"/>
    </location>
</feature>
<feature type="region of interest" description="Disordered" evidence="5">
    <location>
        <begin position="333"/>
        <end position="375"/>
    </location>
</feature>
<evidence type="ECO:0000256" key="4">
    <source>
        <dbReference type="ARBA" id="ARBA00023172"/>
    </source>
</evidence>
<feature type="compositionally biased region" description="Low complexity" evidence="5">
    <location>
        <begin position="334"/>
        <end position="345"/>
    </location>
</feature>